<gene>
    <name evidence="1" type="ORF">LCI18_003497</name>
</gene>
<proteinExistence type="predicted"/>
<name>A0ACD3YUB3_FUSSC</name>
<protein>
    <submittedName>
        <fullName evidence="1">Uncharacterized protein</fullName>
    </submittedName>
</protein>
<sequence>MAYTVLITGANRGIGRELLKLYLNLPQTTAIAAVRNLAHPSVDDLRSLPVASGSRLIVVKIDSAFLEDPKDAVAVLRDEYGIAQLDTVIANAGIGKDWSLVAQTDIAEVEDHFKINSVGPFTLYLATRSLLLASANPKFIVLSTELGSIGLQGERKIQDVAYGMSKAAVNFFVGKLHHEEPKLTAFPIHPGWVKTSLGNAIAETLGMKEAPTTQENSAAGIFKQGSSKVEKSTKAETSGRFITFEGKDIPW</sequence>
<dbReference type="EMBL" id="CP090032">
    <property type="protein sequence ID" value="UPK92562.1"/>
    <property type="molecule type" value="Genomic_DNA"/>
</dbReference>
<evidence type="ECO:0000313" key="1">
    <source>
        <dbReference type="EMBL" id="UPK92562.1"/>
    </source>
</evidence>
<organism evidence="1 2">
    <name type="scientific">Fusarium solani subsp. cucurbitae</name>
    <name type="common">Neocosmosporum cucurbitae</name>
    <dbReference type="NCBI Taxonomy" id="2747967"/>
    <lineage>
        <taxon>Eukaryota</taxon>
        <taxon>Fungi</taxon>
        <taxon>Dikarya</taxon>
        <taxon>Ascomycota</taxon>
        <taxon>Pezizomycotina</taxon>
        <taxon>Sordariomycetes</taxon>
        <taxon>Hypocreomycetidae</taxon>
        <taxon>Hypocreales</taxon>
        <taxon>Nectriaceae</taxon>
        <taxon>Fusarium</taxon>
        <taxon>Fusarium solani species complex</taxon>
    </lineage>
</organism>
<reference evidence="1" key="1">
    <citation type="submission" date="2021-11" db="EMBL/GenBank/DDBJ databases">
        <title>Fusarium solani-melongenae Genome sequencing and assembly.</title>
        <authorList>
            <person name="Xie S."/>
            <person name="Huang L."/>
            <person name="Zhang X."/>
        </authorList>
    </citation>
    <scope>NUCLEOTIDE SEQUENCE</scope>
    <source>
        <strain evidence="1">CRI 24-3</strain>
    </source>
</reference>
<accession>A0ACD3YUB3</accession>
<evidence type="ECO:0000313" key="2">
    <source>
        <dbReference type="Proteomes" id="UP000830768"/>
    </source>
</evidence>
<keyword evidence="2" id="KW-1185">Reference proteome</keyword>
<dbReference type="Proteomes" id="UP000830768">
    <property type="component" value="Chromosome 3"/>
</dbReference>